<keyword evidence="2" id="KW-0540">Nuclease</keyword>
<dbReference type="GO" id="GO:0004519">
    <property type="term" value="F:endonuclease activity"/>
    <property type="evidence" value="ECO:0007669"/>
    <property type="project" value="UniProtKB-KW"/>
</dbReference>
<dbReference type="KEGG" id="gsl:Gasu_11850"/>
<dbReference type="PANTHER" id="PTHR33427:SF1">
    <property type="entry name" value="F6A14.21 PROTEIN"/>
    <property type="match status" value="1"/>
</dbReference>
<dbReference type="eggNOG" id="ENOG502RYPG">
    <property type="taxonomic scope" value="Eukaryota"/>
</dbReference>
<keyword evidence="2" id="KW-0255">Endonuclease</keyword>
<protein>
    <submittedName>
        <fullName evidence="2">Endonuclease</fullName>
    </submittedName>
</protein>
<feature type="domain" description="HNH" evidence="1">
    <location>
        <begin position="53"/>
        <end position="81"/>
    </location>
</feature>
<dbReference type="AlphaFoldDB" id="M2XMU1"/>
<reference evidence="3" key="1">
    <citation type="journal article" date="2013" name="Science">
        <title>Gene transfer from bacteria and archaea facilitated evolution of an extremophilic eukaryote.</title>
        <authorList>
            <person name="Schonknecht G."/>
            <person name="Chen W.H."/>
            <person name="Ternes C.M."/>
            <person name="Barbier G.G."/>
            <person name="Shrestha R.P."/>
            <person name="Stanke M."/>
            <person name="Brautigam A."/>
            <person name="Baker B.J."/>
            <person name="Banfield J.F."/>
            <person name="Garavito R.M."/>
            <person name="Carr K."/>
            <person name="Wilkerson C."/>
            <person name="Rensing S.A."/>
            <person name="Gagneul D."/>
            <person name="Dickenson N.E."/>
            <person name="Oesterhelt C."/>
            <person name="Lercher M.J."/>
            <person name="Weber A.P."/>
        </authorList>
    </citation>
    <scope>NUCLEOTIDE SEQUENCE [LARGE SCALE GENOMIC DNA]</scope>
    <source>
        <strain evidence="3">074W</strain>
    </source>
</reference>
<evidence type="ECO:0000313" key="3">
    <source>
        <dbReference type="Proteomes" id="UP000030680"/>
    </source>
</evidence>
<accession>M2XMU1</accession>
<sequence>MGKPSDHFTNDRIFSNRVKAACWEKATPVPGRDPDRWRLDAFRNPVCKRLTSCEGCLCHEYDHVIPYSQGGASTVENCQILQTRINRLKADRQLTAEQLESFSCEITFSERELDLIEMAVYGNVQRDHFRCRCKSFFEVYKASTSN</sequence>
<dbReference type="Gene3D" id="1.10.30.50">
    <property type="match status" value="1"/>
</dbReference>
<evidence type="ECO:0000313" key="2">
    <source>
        <dbReference type="EMBL" id="EME31507.1"/>
    </source>
</evidence>
<dbReference type="InterPro" id="IPR002711">
    <property type="entry name" value="HNH"/>
</dbReference>
<dbReference type="EMBL" id="KB454491">
    <property type="protein sequence ID" value="EME31507.1"/>
    <property type="molecule type" value="Genomic_DNA"/>
</dbReference>
<gene>
    <name evidence="2" type="ORF">Gasu_11850</name>
</gene>
<dbReference type="GO" id="GO:0008270">
    <property type="term" value="F:zinc ion binding"/>
    <property type="evidence" value="ECO:0007669"/>
    <property type="project" value="InterPro"/>
</dbReference>
<dbReference type="CDD" id="cd00085">
    <property type="entry name" value="HNHc"/>
    <property type="match status" value="1"/>
</dbReference>
<dbReference type="InterPro" id="IPR003615">
    <property type="entry name" value="HNH_nuc"/>
</dbReference>
<name>M2XMU1_GALSU</name>
<evidence type="ECO:0000259" key="1">
    <source>
        <dbReference type="Pfam" id="PF01844"/>
    </source>
</evidence>
<dbReference type="Gramene" id="EME31507">
    <property type="protein sequence ID" value="EME31507"/>
    <property type="gene ID" value="Gasu_11850"/>
</dbReference>
<dbReference type="OrthoDB" id="1883054at2759"/>
<organism evidence="2 3">
    <name type="scientific">Galdieria sulphuraria</name>
    <name type="common">Red alga</name>
    <dbReference type="NCBI Taxonomy" id="130081"/>
    <lineage>
        <taxon>Eukaryota</taxon>
        <taxon>Rhodophyta</taxon>
        <taxon>Bangiophyceae</taxon>
        <taxon>Galdieriales</taxon>
        <taxon>Galdieriaceae</taxon>
        <taxon>Galdieria</taxon>
    </lineage>
</organism>
<keyword evidence="3" id="KW-1185">Reference proteome</keyword>
<dbReference type="RefSeq" id="XP_005708027.1">
    <property type="nucleotide sequence ID" value="XM_005707970.1"/>
</dbReference>
<dbReference type="GeneID" id="17090149"/>
<dbReference type="Proteomes" id="UP000030680">
    <property type="component" value="Unassembled WGS sequence"/>
</dbReference>
<dbReference type="OMA" id="LAREECW"/>
<proteinExistence type="predicted"/>
<dbReference type="GO" id="GO:0003676">
    <property type="term" value="F:nucleic acid binding"/>
    <property type="evidence" value="ECO:0007669"/>
    <property type="project" value="InterPro"/>
</dbReference>
<keyword evidence="2" id="KW-0378">Hydrolase</keyword>
<dbReference type="Pfam" id="PF01844">
    <property type="entry name" value="HNH"/>
    <property type="match status" value="1"/>
</dbReference>
<dbReference type="PANTHER" id="PTHR33427">
    <property type="entry name" value="HNH ENDONUCLEASE"/>
    <property type="match status" value="1"/>
</dbReference>